<evidence type="ECO:0000313" key="2">
    <source>
        <dbReference type="EMBL" id="KON30981.1"/>
    </source>
</evidence>
<feature type="transmembrane region" description="Helical" evidence="1">
    <location>
        <begin position="125"/>
        <end position="147"/>
    </location>
</feature>
<keyword evidence="1" id="KW-0472">Membrane</keyword>
<sequence>MIEEKRYPILMILITLSIIGSIVSIAIWDALPEMRSTLLVDYTEAIMAAAAVSVLNLLALICLKLKIKWGSLLVVAITLGNRVIGFFHFGLTVAQIPFIIWSAILIIFALLEFKKISKTITHHKLLLILISIAIIGEIFSIVLWIVNPLIFQGMHEARFTLAVDYEIAVLNAAIMVALNLFAFFGIVKRKKWGPLVLIASSIGNRMVSHPIFIGGTHLVFISWTIILVVFSFIEYNQLKD</sequence>
<dbReference type="AlphaFoldDB" id="A0A0M0BRZ5"/>
<comment type="caution">
    <text evidence="2">The sequence shown here is derived from an EMBL/GenBank/DDBJ whole genome shotgun (WGS) entry which is preliminary data.</text>
</comment>
<reference evidence="2 3" key="1">
    <citation type="submission" date="2015-06" db="EMBL/GenBank/DDBJ databases">
        <title>New insights into the roles of widespread benthic archaea in carbon and nitrogen cycling.</title>
        <authorList>
            <person name="Lazar C.S."/>
            <person name="Baker B.J."/>
            <person name="Seitz K.W."/>
            <person name="Hyde A.S."/>
            <person name="Dick G.J."/>
            <person name="Hinrichs K.-U."/>
            <person name="Teske A.P."/>
        </authorList>
    </citation>
    <scope>NUCLEOTIDE SEQUENCE [LARGE SCALE GENOMIC DNA]</scope>
    <source>
        <strain evidence="2">SG8-32-1</strain>
    </source>
</reference>
<feature type="transmembrane region" description="Helical" evidence="1">
    <location>
        <begin position="207"/>
        <end position="233"/>
    </location>
</feature>
<gene>
    <name evidence="2" type="ORF">AC477_04530</name>
</gene>
<name>A0A0M0BRZ5_9ARCH</name>
<keyword evidence="1" id="KW-0812">Transmembrane</keyword>
<evidence type="ECO:0000256" key="1">
    <source>
        <dbReference type="SAM" id="Phobius"/>
    </source>
</evidence>
<dbReference type="EMBL" id="LFWU01000110">
    <property type="protein sequence ID" value="KON30981.1"/>
    <property type="molecule type" value="Genomic_DNA"/>
</dbReference>
<organism evidence="2 3">
    <name type="scientific">miscellaneous Crenarchaeota group-1 archaeon SG8-32-1</name>
    <dbReference type="NCBI Taxonomy" id="1685124"/>
    <lineage>
        <taxon>Archaea</taxon>
        <taxon>Candidatus Bathyarchaeota</taxon>
        <taxon>MCG-1</taxon>
    </lineage>
</organism>
<dbReference type="Proteomes" id="UP000037237">
    <property type="component" value="Unassembled WGS sequence"/>
</dbReference>
<feature type="transmembrane region" description="Helical" evidence="1">
    <location>
        <begin position="70"/>
        <end position="89"/>
    </location>
</feature>
<feature type="transmembrane region" description="Helical" evidence="1">
    <location>
        <begin position="42"/>
        <end position="63"/>
    </location>
</feature>
<protein>
    <submittedName>
        <fullName evidence="2">Uncharacterized protein</fullName>
    </submittedName>
</protein>
<accession>A0A0M0BRZ5</accession>
<feature type="transmembrane region" description="Helical" evidence="1">
    <location>
        <begin position="7"/>
        <end position="30"/>
    </location>
</feature>
<feature type="transmembrane region" description="Helical" evidence="1">
    <location>
        <begin position="95"/>
        <end position="113"/>
    </location>
</feature>
<keyword evidence="1" id="KW-1133">Transmembrane helix</keyword>
<feature type="transmembrane region" description="Helical" evidence="1">
    <location>
        <begin position="167"/>
        <end position="187"/>
    </location>
</feature>
<evidence type="ECO:0000313" key="3">
    <source>
        <dbReference type="Proteomes" id="UP000037237"/>
    </source>
</evidence>
<proteinExistence type="predicted"/>